<gene>
    <name evidence="1" type="ordered locus">Cpin_5166</name>
</gene>
<dbReference type="OrthoDB" id="1179353at2"/>
<accession>A0A979G8G3</accession>
<protein>
    <submittedName>
        <fullName evidence="1">Uncharacterized protein</fullName>
    </submittedName>
</protein>
<dbReference type="RefSeq" id="WP_012792765.1">
    <property type="nucleotide sequence ID" value="NC_013132.1"/>
</dbReference>
<dbReference type="EMBL" id="CP001699">
    <property type="protein sequence ID" value="ACU62597.1"/>
    <property type="molecule type" value="Genomic_DNA"/>
</dbReference>
<evidence type="ECO:0000313" key="1">
    <source>
        <dbReference type="EMBL" id="ACU62597.1"/>
    </source>
</evidence>
<sequence>MKKNYYLLLLLMLFFYISPLEAKHLFIRIFDQHGYMIAKGNLFTTTDSSIQLRRGKVPVEIYVRDIGTIKTKRSFGHPILIGGIVGTLSGAITGLAAHESLNSGSDYFDLETSVGEDMAAVALVGAAVGGLIGTIVAATQKRTVLTINGDMNEWQQQKKVLDAMQTKLMEERGLK</sequence>
<name>A0A979G8G3_CHIPD</name>
<reference evidence="2" key="1">
    <citation type="submission" date="2009-08" db="EMBL/GenBank/DDBJ databases">
        <title>The complete genome of Chitinophaga pinensis DSM 2588.</title>
        <authorList>
            <consortium name="US DOE Joint Genome Institute (JGI-PGF)"/>
            <person name="Lucas S."/>
            <person name="Copeland A."/>
            <person name="Lapidus A."/>
            <person name="Glavina del Rio T."/>
            <person name="Dalin E."/>
            <person name="Tice H."/>
            <person name="Bruce D."/>
            <person name="Goodwin L."/>
            <person name="Pitluck S."/>
            <person name="Kyrpides N."/>
            <person name="Mavromatis K."/>
            <person name="Ivanova N."/>
            <person name="Mikhailova N."/>
            <person name="Sims D."/>
            <person name="Meinche L."/>
            <person name="Brettin T."/>
            <person name="Detter J.C."/>
            <person name="Han C."/>
            <person name="Larimer F."/>
            <person name="Land M."/>
            <person name="Hauser L."/>
            <person name="Markowitz V."/>
            <person name="Cheng J.-F."/>
            <person name="Hugenholtz P."/>
            <person name="Woyke T."/>
            <person name="Wu D."/>
            <person name="Spring S."/>
            <person name="Klenk H.-P."/>
            <person name="Eisen J.A."/>
        </authorList>
    </citation>
    <scope>NUCLEOTIDE SEQUENCE [LARGE SCALE GENOMIC DNA]</scope>
    <source>
        <strain evidence="2">ATCC 43595 / DSM 2588 / LMG 13176 / NBRC 15968 / NCIMB 11800 / UQM 2034</strain>
    </source>
</reference>
<dbReference type="AlphaFoldDB" id="A0A979G8G3"/>
<evidence type="ECO:0000313" key="2">
    <source>
        <dbReference type="Proteomes" id="UP000002215"/>
    </source>
</evidence>
<proteinExistence type="predicted"/>
<reference evidence="1 2" key="2">
    <citation type="journal article" date="2010" name="Stand. Genomic Sci.">
        <title>Complete genome sequence of Chitinophaga pinensis type strain (UQM 2034).</title>
        <authorList>
            <person name="Glavina Del Rio T."/>
            <person name="Abt B."/>
            <person name="Spring S."/>
            <person name="Lapidus A."/>
            <person name="Nolan M."/>
            <person name="Tice H."/>
            <person name="Copeland A."/>
            <person name="Cheng J.F."/>
            <person name="Chen F."/>
            <person name="Bruce D."/>
            <person name="Goodwin L."/>
            <person name="Pitluck S."/>
            <person name="Ivanova N."/>
            <person name="Mavromatis K."/>
            <person name="Mikhailova N."/>
            <person name="Pati A."/>
            <person name="Chen A."/>
            <person name="Palaniappan K."/>
            <person name="Land M."/>
            <person name="Hauser L."/>
            <person name="Chang Y.J."/>
            <person name="Jeffries C.D."/>
            <person name="Chain P."/>
            <person name="Saunders E."/>
            <person name="Detter J.C."/>
            <person name="Brettin T."/>
            <person name="Rohde M."/>
            <person name="Goker M."/>
            <person name="Bristow J."/>
            <person name="Eisen J.A."/>
            <person name="Markowitz V."/>
            <person name="Hugenholtz P."/>
            <person name="Kyrpides N.C."/>
            <person name="Klenk H.P."/>
            <person name="Lucas S."/>
        </authorList>
    </citation>
    <scope>NUCLEOTIDE SEQUENCE [LARGE SCALE GENOMIC DNA]</scope>
    <source>
        <strain evidence="2">ATCC 43595 / DSM 2588 / LMG 13176 / NBRC 15968 / NCIMB 11800 / UQM 2034</strain>
    </source>
</reference>
<dbReference type="KEGG" id="cpi:Cpin_5166"/>
<dbReference type="Proteomes" id="UP000002215">
    <property type="component" value="Chromosome"/>
</dbReference>
<organism evidence="1 2">
    <name type="scientific">Chitinophaga pinensis (strain ATCC 43595 / DSM 2588 / LMG 13176 / NBRC 15968 / NCIMB 11800 / UQM 2034)</name>
    <dbReference type="NCBI Taxonomy" id="485918"/>
    <lineage>
        <taxon>Bacteria</taxon>
        <taxon>Pseudomonadati</taxon>
        <taxon>Bacteroidota</taxon>
        <taxon>Chitinophagia</taxon>
        <taxon>Chitinophagales</taxon>
        <taxon>Chitinophagaceae</taxon>
        <taxon>Chitinophaga</taxon>
    </lineage>
</organism>